<reference evidence="2" key="1">
    <citation type="submission" date="2012-01" db="EMBL/GenBank/DDBJ databases">
        <authorList>
            <person name="Kim D.-U."/>
            <person name="Kim M.-S."/>
            <person name="Ka J.-O."/>
        </authorList>
    </citation>
    <scope>NUCLEOTIDE SEQUENCE</scope>
    <source>
        <strain evidence="2">712</strain>
        <plasmid evidence="2">p712</plasmid>
    </source>
</reference>
<protein>
    <submittedName>
        <fullName evidence="2">KlcA protein</fullName>
    </submittedName>
</protein>
<gene>
    <name evidence="2" type="primary">klcA</name>
    <name evidence="2" type="ORF">p712_0220</name>
</gene>
<accession>I3RYM2</accession>
<dbReference type="InterPro" id="IPR004914">
    <property type="entry name" value="Antirestrict"/>
</dbReference>
<dbReference type="Gene3D" id="3.30.70.3580">
    <property type="entry name" value="Antirestriction protein"/>
    <property type="match status" value="1"/>
</dbReference>
<keyword evidence="2" id="KW-0614">Plasmid</keyword>
<evidence type="ECO:0000313" key="2">
    <source>
        <dbReference type="EMBL" id="AFK33109.1"/>
    </source>
</evidence>
<name>I3RYM2_RALPI</name>
<reference evidence="2" key="2">
    <citation type="journal article" date="2013" name="Plasmid">
        <title>Widespread occurrence of the tfd-II genes in soil bacteria revealed by nucleotide sequence analysis of 2,4-dichlorophenoxyacetic acid degradative plasmids pDB1 and p712.</title>
        <authorList>
            <person name="Kim D.U."/>
            <person name="Kim M.S."/>
            <person name="Lim J.S."/>
            <person name="Ka J.O."/>
        </authorList>
    </citation>
    <scope>NUCLEOTIDE SEQUENCE</scope>
    <source>
        <strain evidence="2">712</strain>
        <plasmid evidence="2">p712</plasmid>
    </source>
</reference>
<dbReference type="Pfam" id="PF03230">
    <property type="entry name" value="Antirestrict"/>
    <property type="match status" value="1"/>
</dbReference>
<dbReference type="AlphaFoldDB" id="I3RYM2"/>
<evidence type="ECO:0000256" key="1">
    <source>
        <dbReference type="ARBA" id="ARBA00008618"/>
    </source>
</evidence>
<sequence length="159" mass="17624">MKAGHVAQVKTGELPMNNQAQELIPLAAVLVDDEHRLDFLPTYFGPRLMMRGEALVYGWMRRLAEGYNGGFWNYYTLTNGGFYMAPVLGRLRLEVDGNGYGGEMSADAAGIVATLFVLGQLAAETQGTDECDALIDRYHWLREYAGTHAEAAQIYRAID</sequence>
<organism evidence="2">
    <name type="scientific">Ralstonia pickettii</name>
    <name type="common">Burkholderia pickettii</name>
    <dbReference type="NCBI Taxonomy" id="329"/>
    <lineage>
        <taxon>Bacteria</taxon>
        <taxon>Pseudomonadati</taxon>
        <taxon>Pseudomonadota</taxon>
        <taxon>Betaproteobacteria</taxon>
        <taxon>Burkholderiales</taxon>
        <taxon>Burkholderiaceae</taxon>
        <taxon>Ralstonia</taxon>
    </lineage>
</organism>
<comment type="similarity">
    <text evidence="1">Belongs to the antirestriction protein family.</text>
</comment>
<geneLocation type="plasmid" evidence="2">
    <name>p712</name>
</geneLocation>
<dbReference type="InterPro" id="IPR042297">
    <property type="entry name" value="Antirestriction_sf"/>
</dbReference>
<proteinExistence type="inferred from homology"/>
<dbReference type="EMBL" id="JQ436722">
    <property type="protein sequence ID" value="AFK33109.1"/>
    <property type="molecule type" value="Genomic_DNA"/>
</dbReference>